<feature type="chain" id="PRO_5042816103" evidence="2">
    <location>
        <begin position="29"/>
        <end position="117"/>
    </location>
</feature>
<keyword evidence="4" id="KW-1185">Reference proteome</keyword>
<dbReference type="Proteomes" id="UP001428341">
    <property type="component" value="Unassembled WGS sequence"/>
</dbReference>
<feature type="signal peptide" evidence="2">
    <location>
        <begin position="1"/>
        <end position="28"/>
    </location>
</feature>
<feature type="compositionally biased region" description="Basic and acidic residues" evidence="1">
    <location>
        <begin position="41"/>
        <end position="51"/>
    </location>
</feature>
<feature type="compositionally biased region" description="Polar residues" evidence="1">
    <location>
        <begin position="63"/>
        <end position="85"/>
    </location>
</feature>
<feature type="compositionally biased region" description="Low complexity" evidence="1">
    <location>
        <begin position="86"/>
        <end position="99"/>
    </location>
</feature>
<dbReference type="AlphaFoldDB" id="A0AAP0MP30"/>
<keyword evidence="2" id="KW-0732">Signal</keyword>
<feature type="region of interest" description="Disordered" evidence="1">
    <location>
        <begin position="41"/>
        <end position="104"/>
    </location>
</feature>
<dbReference type="EMBL" id="JBCGBO010000003">
    <property type="protein sequence ID" value="KAK9215708.1"/>
    <property type="molecule type" value="Genomic_DNA"/>
</dbReference>
<evidence type="ECO:0000313" key="3">
    <source>
        <dbReference type="EMBL" id="KAK9215708.1"/>
    </source>
</evidence>
<organism evidence="3 4">
    <name type="scientific">Citrus x changshan-huyou</name>
    <dbReference type="NCBI Taxonomy" id="2935761"/>
    <lineage>
        <taxon>Eukaryota</taxon>
        <taxon>Viridiplantae</taxon>
        <taxon>Streptophyta</taxon>
        <taxon>Embryophyta</taxon>
        <taxon>Tracheophyta</taxon>
        <taxon>Spermatophyta</taxon>
        <taxon>Magnoliopsida</taxon>
        <taxon>eudicotyledons</taxon>
        <taxon>Gunneridae</taxon>
        <taxon>Pentapetalae</taxon>
        <taxon>rosids</taxon>
        <taxon>malvids</taxon>
        <taxon>Sapindales</taxon>
        <taxon>Rutaceae</taxon>
        <taxon>Aurantioideae</taxon>
        <taxon>Citrus</taxon>
    </lineage>
</organism>
<evidence type="ECO:0000313" key="4">
    <source>
        <dbReference type="Proteomes" id="UP001428341"/>
    </source>
</evidence>
<protein>
    <submittedName>
        <fullName evidence="3">Uncharacterized protein</fullName>
    </submittedName>
</protein>
<accession>A0AAP0MP30</accession>
<evidence type="ECO:0000256" key="1">
    <source>
        <dbReference type="SAM" id="MobiDB-lite"/>
    </source>
</evidence>
<proteinExistence type="predicted"/>
<evidence type="ECO:0000256" key="2">
    <source>
        <dbReference type="SAM" id="SignalP"/>
    </source>
</evidence>
<comment type="caution">
    <text evidence="3">The sequence shown here is derived from an EMBL/GenBank/DDBJ whole genome shotgun (WGS) entry which is preliminary data.</text>
</comment>
<reference evidence="3 4" key="1">
    <citation type="submission" date="2024-05" db="EMBL/GenBank/DDBJ databases">
        <title>Haplotype-resolved chromosome-level genome assembly of Huyou (Citrus changshanensis).</title>
        <authorList>
            <person name="Miao C."/>
            <person name="Chen W."/>
            <person name="Wu Y."/>
            <person name="Wang L."/>
            <person name="Zhao S."/>
            <person name="Grierson D."/>
            <person name="Xu C."/>
            <person name="Chen K."/>
        </authorList>
    </citation>
    <scope>NUCLEOTIDE SEQUENCE [LARGE SCALE GENOMIC DNA]</scope>
    <source>
        <strain evidence="3">01-14</strain>
        <tissue evidence="3">Leaf</tissue>
    </source>
</reference>
<gene>
    <name evidence="3" type="ORF">WN944_007714</name>
</gene>
<sequence>MKIRLIMKKVLAVLFVLGLASLHLQAGARIFILEGETEKTEYRSVESDAKPKPIAGSFPTAAVQANNDNKTSNTAESTTNYTDEANSSYGNYGSPSGSSTETHHVFTNDCLQPKKSC</sequence>
<name>A0AAP0MP30_9ROSI</name>